<feature type="domain" description="F-box" evidence="1">
    <location>
        <begin position="8"/>
        <end position="56"/>
    </location>
</feature>
<gene>
    <name evidence="2" type="primary">CSON003556</name>
</gene>
<accession>A0A336MNR4</accession>
<name>A0A336MNR4_CULSO</name>
<dbReference type="SUPFAM" id="SSF81383">
    <property type="entry name" value="F-box domain"/>
    <property type="match status" value="1"/>
</dbReference>
<dbReference type="InterPro" id="IPR036047">
    <property type="entry name" value="F-box-like_dom_sf"/>
</dbReference>
<sequence length="496" mass="58638">MEMLNLDLFPFEDLPLELRLMVFEYFTLKDRRDNLSFVSKSWAENLQSFTEDYQLHLYDCYLMEEIDPYSVLIKSTRKYRFLKLGKHFTSENPELVSRLLGHLGKHLHVLDISSTDEFSSLNESISLLMFAELKKLIVTKMSDLTKFDIFPESLEHIHVNQLSIMEQTKEVEHLKKIKNLRIWTSELINFKVEKDEFGESSTTIFSLNVKLKEILESLQTLDNIYLKVSTNFIGTPVVQIDAVIGMEFQEQPKTFLSFSDLPNLKSIIFLYDSLHTKSPCFDNHEVNICAKVEELKIIWDYKSCIGCFTTFIDSFPNLKKLTFLCCKCENEQFKYICSKLPHLKHLEVESYIPSQILLNELEKLKDLQSLILSHTIMPRTDFSVFCEKLPNIEFFETEGKLDVDDDSFIEILTHHWKNLRTLKLYYGFFSEKDSGNIILNCKKLRTIDFGYSINVQSSWVYHLFRDIPCLRRFEETYRKHYYNKFIAQGEKHHHHQ</sequence>
<evidence type="ECO:0000313" key="2">
    <source>
        <dbReference type="EMBL" id="SSX31345.1"/>
    </source>
</evidence>
<dbReference type="EMBL" id="UFQT01001663">
    <property type="protein sequence ID" value="SSX31345.1"/>
    <property type="molecule type" value="Genomic_DNA"/>
</dbReference>
<dbReference type="Pfam" id="PF00646">
    <property type="entry name" value="F-box"/>
    <property type="match status" value="1"/>
</dbReference>
<evidence type="ECO:0000259" key="1">
    <source>
        <dbReference type="PROSITE" id="PS50181"/>
    </source>
</evidence>
<dbReference type="VEuPathDB" id="VectorBase:CSON003556"/>
<dbReference type="PROSITE" id="PS50181">
    <property type="entry name" value="FBOX"/>
    <property type="match status" value="1"/>
</dbReference>
<dbReference type="SUPFAM" id="SSF52047">
    <property type="entry name" value="RNI-like"/>
    <property type="match status" value="1"/>
</dbReference>
<organism evidence="2">
    <name type="scientific">Culicoides sonorensis</name>
    <name type="common">Biting midge</name>
    <dbReference type="NCBI Taxonomy" id="179676"/>
    <lineage>
        <taxon>Eukaryota</taxon>
        <taxon>Metazoa</taxon>
        <taxon>Ecdysozoa</taxon>
        <taxon>Arthropoda</taxon>
        <taxon>Hexapoda</taxon>
        <taxon>Insecta</taxon>
        <taxon>Pterygota</taxon>
        <taxon>Neoptera</taxon>
        <taxon>Endopterygota</taxon>
        <taxon>Diptera</taxon>
        <taxon>Nematocera</taxon>
        <taxon>Chironomoidea</taxon>
        <taxon>Ceratopogonidae</taxon>
        <taxon>Ceratopogoninae</taxon>
        <taxon>Culicoides</taxon>
        <taxon>Monoculicoides</taxon>
    </lineage>
</organism>
<proteinExistence type="predicted"/>
<protein>
    <submittedName>
        <fullName evidence="2">CSON003556 protein</fullName>
    </submittedName>
</protein>
<dbReference type="InterPro" id="IPR032675">
    <property type="entry name" value="LRR_dom_sf"/>
</dbReference>
<dbReference type="Gene3D" id="3.80.10.10">
    <property type="entry name" value="Ribonuclease Inhibitor"/>
    <property type="match status" value="1"/>
</dbReference>
<dbReference type="InterPro" id="IPR001810">
    <property type="entry name" value="F-box_dom"/>
</dbReference>
<dbReference type="AlphaFoldDB" id="A0A336MNR4"/>
<reference evidence="2" key="1">
    <citation type="submission" date="2018-07" db="EMBL/GenBank/DDBJ databases">
        <authorList>
            <person name="Quirk P.G."/>
            <person name="Krulwich T.A."/>
        </authorList>
    </citation>
    <scope>NUCLEOTIDE SEQUENCE</scope>
</reference>